<keyword id="KW-0903">Direct protein sequencing</keyword>
<organism>
    <name type="scientific">Streptomyces thermoviolaceus</name>
    <dbReference type="NCBI Taxonomy" id="1952"/>
    <lineage>
        <taxon>Bacteria</taxon>
        <taxon>Bacillati</taxon>
        <taxon>Actinomycetota</taxon>
        <taxon>Actinomycetes</taxon>
        <taxon>Kitasatosporales</taxon>
        <taxon>Streptomycetaceae</taxon>
        <taxon>Streptomyces</taxon>
    </lineage>
</organism>
<accession>Q9R5D2</accession>
<protein>
    <submittedName>
        <fullName>Chitin</fullName>
        <ecNumber>3.2.1.14</ecNumber>
    </submittedName>
</protein>
<reference key="1">
    <citation type="journal article" date="1993" name="Appl. Environ. Microbiol.">
        <title>Purification and properties of a thermostable chitinase from Streptomyces thermoviolaceus OPC-520.</title>
        <authorList>
            <person name="Tsujibo H."/>
            <person name="Minoura K."/>
            <person name="Miyamoto K."/>
            <person name="Endo H."/>
            <person name="Moriwaki M."/>
            <person name="Inamori Y."/>
        </authorList>
    </citation>
    <scope>PROTEIN SEQUENCE</scope>
</reference>
<name>Q9R5D2_STRTL</name>
<dbReference type="EC" id="3.2.1.14"/>
<sequence length="25" mass="2810">AAADNGTVKLGYFTEWGTYDRNFNV</sequence>
<proteinExistence type="evidence at protein level"/>
<dbReference type="AlphaFoldDB" id="Q9R5D2"/>
<dbReference type="GO" id="GO:0008843">
    <property type="term" value="F:endochitinase activity"/>
    <property type="evidence" value="ECO:0007669"/>
    <property type="project" value="UniProtKB-EC"/>
</dbReference>